<feature type="compositionally biased region" description="Pro residues" evidence="1">
    <location>
        <begin position="33"/>
        <end position="43"/>
    </location>
</feature>
<dbReference type="OrthoDB" id="5405791at2759"/>
<comment type="caution">
    <text evidence="3">The sequence shown here is derived from an EMBL/GenBank/DDBJ whole genome shotgun (WGS) entry which is preliminary data.</text>
</comment>
<proteinExistence type="predicted"/>
<gene>
    <name evidence="3" type="ORF">B0A49_10206</name>
</gene>
<sequence length="419" mass="46371">MQEHIRRAHPEYYIAKLPATEESIHLMVTTPPSERPPPPPEPSSGPSGSYTTFYPNDGMLMGEDYGQTSNIPFYDNDMSAYLTPTMPVEFRRGSLLPAVNAAAALAQLHNHRPESEYWDSEQDVFSESETNSKRAHFIDPILQQQSFTDDQYPTSYPTSNPSQPPGLLPSSLARSPPGRSSTLPPIQRSLSKQNRPRKSSVSQNARQGRHERTKSKDQTKRLSHDSRRHSAEPSVAAVWGKRWEDLIDAATSATEEDTSRDLTPIPASPYVSPHLLNRTSLPPFTLAGAQFQSYTASPLHHTLTPPPPDPSDLPPFPSVESSIESTQSGGGHNFHMHSQGLSSNSSPAFCHQQTQVQIYCAGCHRLSVLRESWACTECICGLCRVCVDALVAEQNVGRTVRCPKCGVGEMFRPFQLDIR</sequence>
<evidence type="ECO:0000313" key="3">
    <source>
        <dbReference type="EMBL" id="TKA62947.1"/>
    </source>
</evidence>
<organism evidence="3 4">
    <name type="scientific">Cryomyces minteri</name>
    <dbReference type="NCBI Taxonomy" id="331657"/>
    <lineage>
        <taxon>Eukaryota</taxon>
        <taxon>Fungi</taxon>
        <taxon>Dikarya</taxon>
        <taxon>Ascomycota</taxon>
        <taxon>Pezizomycotina</taxon>
        <taxon>Dothideomycetes</taxon>
        <taxon>Dothideomycetes incertae sedis</taxon>
        <taxon>Cryomyces</taxon>
    </lineage>
</organism>
<feature type="compositionally biased region" description="Basic and acidic residues" evidence="1">
    <location>
        <begin position="208"/>
        <end position="231"/>
    </location>
</feature>
<evidence type="ECO:0000259" key="2">
    <source>
        <dbReference type="Pfam" id="PF25080"/>
    </source>
</evidence>
<feature type="compositionally biased region" description="Polar residues" evidence="1">
    <location>
        <begin position="148"/>
        <end position="158"/>
    </location>
</feature>
<dbReference type="Proteomes" id="UP000308768">
    <property type="component" value="Unassembled WGS sequence"/>
</dbReference>
<dbReference type="Pfam" id="PF25080">
    <property type="entry name" value="zf_RING-like"/>
    <property type="match status" value="1"/>
</dbReference>
<dbReference type="EMBL" id="NAJN01001476">
    <property type="protein sequence ID" value="TKA62947.1"/>
    <property type="molecule type" value="Genomic_DNA"/>
</dbReference>
<keyword evidence="4" id="KW-1185">Reference proteome</keyword>
<feature type="region of interest" description="Disordered" evidence="1">
    <location>
        <begin position="28"/>
        <end position="54"/>
    </location>
</feature>
<dbReference type="STRING" id="331657.A0A4U0WJR2"/>
<reference evidence="3 4" key="1">
    <citation type="submission" date="2017-03" db="EMBL/GenBank/DDBJ databases">
        <title>Genomes of endolithic fungi from Antarctica.</title>
        <authorList>
            <person name="Coleine C."/>
            <person name="Masonjones S."/>
            <person name="Stajich J.E."/>
        </authorList>
    </citation>
    <scope>NUCLEOTIDE SEQUENCE [LARGE SCALE GENOMIC DNA]</scope>
    <source>
        <strain evidence="3 4">CCFEE 5187</strain>
    </source>
</reference>
<dbReference type="AlphaFoldDB" id="A0A4U0WJR2"/>
<dbReference type="InterPro" id="IPR056929">
    <property type="entry name" value="Znf_RING-like"/>
</dbReference>
<evidence type="ECO:0000313" key="4">
    <source>
        <dbReference type="Proteomes" id="UP000308768"/>
    </source>
</evidence>
<feature type="compositionally biased region" description="Polar residues" evidence="1">
    <location>
        <begin position="178"/>
        <end position="206"/>
    </location>
</feature>
<name>A0A4U0WJR2_9PEZI</name>
<evidence type="ECO:0000256" key="1">
    <source>
        <dbReference type="SAM" id="MobiDB-lite"/>
    </source>
</evidence>
<feature type="domain" description="RING zinc finger-like" evidence="2">
    <location>
        <begin position="358"/>
        <end position="405"/>
    </location>
</feature>
<accession>A0A4U0WJR2</accession>
<feature type="region of interest" description="Disordered" evidence="1">
    <location>
        <begin position="148"/>
        <end position="236"/>
    </location>
</feature>
<protein>
    <recommendedName>
        <fullName evidence="2">RING zinc finger-like domain-containing protein</fullName>
    </recommendedName>
</protein>